<dbReference type="Proteomes" id="UP000196228">
    <property type="component" value="Chromosome"/>
</dbReference>
<dbReference type="RefSeq" id="WP_087471457.1">
    <property type="nucleotide sequence ID" value="NZ_CP021383.1"/>
</dbReference>
<dbReference type="OrthoDB" id="9792074at2"/>
<evidence type="ECO:0000256" key="2">
    <source>
        <dbReference type="SAM" id="Phobius"/>
    </source>
</evidence>
<keyword evidence="2" id="KW-0472">Membrane</keyword>
<feature type="transmembrane region" description="Helical" evidence="2">
    <location>
        <begin position="32"/>
        <end position="55"/>
    </location>
</feature>
<dbReference type="GO" id="GO:0006508">
    <property type="term" value="P:proteolysis"/>
    <property type="evidence" value="ECO:0007669"/>
    <property type="project" value="InterPro"/>
</dbReference>
<dbReference type="PANTHER" id="PTHR34385:SF1">
    <property type="entry name" value="PEPTIDOGLYCAN L-ALANYL-D-GLUTAMATE ENDOPEPTIDASE CWLK"/>
    <property type="match status" value="1"/>
</dbReference>
<evidence type="ECO:0000313" key="5">
    <source>
        <dbReference type="Proteomes" id="UP000196228"/>
    </source>
</evidence>
<dbReference type="GO" id="GO:0008233">
    <property type="term" value="F:peptidase activity"/>
    <property type="evidence" value="ECO:0007669"/>
    <property type="project" value="InterPro"/>
</dbReference>
<evidence type="ECO:0000259" key="3">
    <source>
        <dbReference type="Pfam" id="PF02557"/>
    </source>
</evidence>
<dbReference type="SUPFAM" id="SSF55166">
    <property type="entry name" value="Hedgehog/DD-peptidase"/>
    <property type="match status" value="1"/>
</dbReference>
<sequence>MTVTSTPPSTDPSGYPTGRERRHARGTRRHRGAWIAVVVTLALLLGAAGGGLVWYRGSTYDDLAAQTTTAQALLTTSDGKVADPAVRDDLAAEVDDARALLGASFLDRMTTGTTGATASLEQAAQAVHASMLDHARAEVEAARTSLAPVQEQGEKIYAATEGLGADEAVRARLREALDAAAATSGTAGSGAAADDLAALEQAVLDLEAGLATVATSTEEVSTAQDAVSCPAPDQVWDPDGGRVPDSALAAIPWSPSDRVRADVLDGLVALDAAYVERFGVHLTINSSYRTYEEQAGLYDPSSPIAAPPGCSNHGLGFAVDLGGGVQAFGTPQYDWLKQNAEAFGWTHPDFAEPDGRVPEPWHWESVLARADS</sequence>
<organism evidence="4 5">
    <name type="scientific">Cellulosimicrobium cellulans</name>
    <name type="common">Arthrobacter luteus</name>
    <dbReference type="NCBI Taxonomy" id="1710"/>
    <lineage>
        <taxon>Bacteria</taxon>
        <taxon>Bacillati</taxon>
        <taxon>Actinomycetota</taxon>
        <taxon>Actinomycetes</taxon>
        <taxon>Micrococcales</taxon>
        <taxon>Promicromonosporaceae</taxon>
        <taxon>Cellulosimicrobium</taxon>
    </lineage>
</organism>
<feature type="compositionally biased region" description="Low complexity" evidence="1">
    <location>
        <begin position="1"/>
        <end position="17"/>
    </location>
</feature>
<dbReference type="InterPro" id="IPR009045">
    <property type="entry name" value="Zn_M74/Hedgehog-like"/>
</dbReference>
<dbReference type="KEGG" id="cceu:CBR64_14505"/>
<evidence type="ECO:0000256" key="1">
    <source>
        <dbReference type="SAM" id="MobiDB-lite"/>
    </source>
</evidence>
<dbReference type="AlphaFoldDB" id="A0A1Y0HYW2"/>
<feature type="domain" description="D-alanyl-D-alanine carboxypeptidase-like core" evidence="3">
    <location>
        <begin position="259"/>
        <end position="364"/>
    </location>
</feature>
<protein>
    <recommendedName>
        <fullName evidence="3">D-alanyl-D-alanine carboxypeptidase-like core domain-containing protein</fullName>
    </recommendedName>
</protein>
<reference evidence="4 5" key="1">
    <citation type="submission" date="2017-05" db="EMBL/GenBank/DDBJ databases">
        <authorList>
            <person name="Song R."/>
            <person name="Chenine A.L."/>
            <person name="Ruprecht R.M."/>
        </authorList>
    </citation>
    <scope>NUCLEOTIDE SEQUENCE [LARGE SCALE GENOMIC DNA]</scope>
    <source>
        <strain evidence="4 5">PSBB019</strain>
    </source>
</reference>
<dbReference type="InterPro" id="IPR003709">
    <property type="entry name" value="VanY-like_core_dom"/>
</dbReference>
<dbReference type="Gene3D" id="3.30.1380.10">
    <property type="match status" value="1"/>
</dbReference>
<evidence type="ECO:0000313" key="4">
    <source>
        <dbReference type="EMBL" id="ARU52485.1"/>
    </source>
</evidence>
<dbReference type="PANTHER" id="PTHR34385">
    <property type="entry name" value="D-ALANYL-D-ALANINE CARBOXYPEPTIDASE"/>
    <property type="match status" value="1"/>
</dbReference>
<dbReference type="EMBL" id="CP021383">
    <property type="protein sequence ID" value="ARU52485.1"/>
    <property type="molecule type" value="Genomic_DNA"/>
</dbReference>
<name>A0A1Y0HYW2_CELCE</name>
<proteinExistence type="predicted"/>
<keyword evidence="2" id="KW-0812">Transmembrane</keyword>
<dbReference type="Pfam" id="PF02557">
    <property type="entry name" value="VanY"/>
    <property type="match status" value="1"/>
</dbReference>
<dbReference type="CDD" id="cd14814">
    <property type="entry name" value="Peptidase_M15"/>
    <property type="match status" value="1"/>
</dbReference>
<gene>
    <name evidence="4" type="ORF">CBR64_14505</name>
</gene>
<dbReference type="InterPro" id="IPR052179">
    <property type="entry name" value="DD-CPase-like"/>
</dbReference>
<keyword evidence="2" id="KW-1133">Transmembrane helix</keyword>
<feature type="region of interest" description="Disordered" evidence="1">
    <location>
        <begin position="1"/>
        <end position="27"/>
    </location>
</feature>
<accession>A0A1Y0HYW2</accession>